<evidence type="ECO:0000256" key="1">
    <source>
        <dbReference type="ARBA" id="ARBA00004651"/>
    </source>
</evidence>
<evidence type="ECO:0000313" key="18">
    <source>
        <dbReference type="EMBL" id="ODC03529.1"/>
    </source>
</evidence>
<evidence type="ECO:0000256" key="10">
    <source>
        <dbReference type="ARBA" id="ARBA00023002"/>
    </source>
</evidence>
<dbReference type="InterPro" id="IPR050968">
    <property type="entry name" value="Cytochrome_c_oxidase_bac_sub4"/>
</dbReference>
<keyword evidence="5" id="KW-0813">Transport</keyword>
<protein>
    <recommendedName>
        <fullName evidence="4">Cytochrome bo(3) ubiquinol oxidase subunit 4</fullName>
    </recommendedName>
    <alternativeName>
        <fullName evidence="16">Cytochrome o ubiquinol oxidase subunit 4</fullName>
    </alternativeName>
    <alternativeName>
        <fullName evidence="13">Oxidase bo(3) subunit 4</fullName>
    </alternativeName>
    <alternativeName>
        <fullName evidence="14">Ubiquinol oxidase polypeptide IV</fullName>
    </alternativeName>
    <alternativeName>
        <fullName evidence="15">Ubiquinol oxidase subunit 4</fullName>
    </alternativeName>
</protein>
<evidence type="ECO:0000256" key="5">
    <source>
        <dbReference type="ARBA" id="ARBA00022448"/>
    </source>
</evidence>
<keyword evidence="7 17" id="KW-0812">Transmembrane</keyword>
<evidence type="ECO:0000256" key="2">
    <source>
        <dbReference type="ARBA" id="ARBA00008079"/>
    </source>
</evidence>
<evidence type="ECO:0000256" key="8">
    <source>
        <dbReference type="ARBA" id="ARBA00022982"/>
    </source>
</evidence>
<keyword evidence="8" id="KW-0249">Electron transport</keyword>
<dbReference type="EMBL" id="MDTQ01000001">
    <property type="protein sequence ID" value="ODC03529.1"/>
    <property type="molecule type" value="Genomic_DNA"/>
</dbReference>
<dbReference type="NCBIfam" id="TIGR02847">
    <property type="entry name" value="CyoD"/>
    <property type="match status" value="1"/>
</dbReference>
<evidence type="ECO:0000256" key="16">
    <source>
        <dbReference type="ARBA" id="ARBA00032185"/>
    </source>
</evidence>
<keyword evidence="19" id="KW-1185">Reference proteome</keyword>
<sequence length="110" mass="11820">MSDHATHHDDGAHGSVKSYVTGLILSIILTAIPFWAVMAGDFSTLATVGVIVVTALLQVLVQLVMFMHLNGKAEGGWNLISFVFTAAIVVIIIGGSLWIMYHLHLSMMQG</sequence>
<keyword evidence="11 17" id="KW-0472">Membrane</keyword>
<keyword evidence="10" id="KW-0560">Oxidoreductase</keyword>
<dbReference type="GO" id="GO:0019646">
    <property type="term" value="P:aerobic electron transport chain"/>
    <property type="evidence" value="ECO:0007669"/>
    <property type="project" value="TreeGrafter"/>
</dbReference>
<dbReference type="OrthoDB" id="2375888at2"/>
<comment type="subunit">
    <text evidence="3">Heterooctamer of two A chains, two B chains, two C chains and two D chains.</text>
</comment>
<dbReference type="GO" id="GO:0009486">
    <property type="term" value="F:cytochrome bo3 ubiquinol oxidase activity"/>
    <property type="evidence" value="ECO:0007669"/>
    <property type="project" value="InterPro"/>
</dbReference>
<dbReference type="GO" id="GO:0015078">
    <property type="term" value="F:proton transmembrane transporter activity"/>
    <property type="evidence" value="ECO:0007669"/>
    <property type="project" value="TreeGrafter"/>
</dbReference>
<evidence type="ECO:0000256" key="15">
    <source>
        <dbReference type="ARBA" id="ARBA00031887"/>
    </source>
</evidence>
<accession>A0A1E2V940</accession>
<dbReference type="InterPro" id="IPR014210">
    <property type="entry name" value="Cyt_o_ubiqinol_oxidase_su4"/>
</dbReference>
<organism evidence="18 19">
    <name type="scientific">Terasakiispira papahanaumokuakeensis</name>
    <dbReference type="NCBI Taxonomy" id="197479"/>
    <lineage>
        <taxon>Bacteria</taxon>
        <taxon>Pseudomonadati</taxon>
        <taxon>Pseudomonadota</taxon>
        <taxon>Gammaproteobacteria</taxon>
        <taxon>Oceanospirillales</taxon>
        <taxon>Terasakiispira</taxon>
    </lineage>
</organism>
<evidence type="ECO:0000256" key="3">
    <source>
        <dbReference type="ARBA" id="ARBA00011700"/>
    </source>
</evidence>
<dbReference type="AlphaFoldDB" id="A0A1E2V940"/>
<evidence type="ECO:0000256" key="17">
    <source>
        <dbReference type="SAM" id="Phobius"/>
    </source>
</evidence>
<name>A0A1E2V940_9GAMM</name>
<evidence type="ECO:0000256" key="14">
    <source>
        <dbReference type="ARBA" id="ARBA00030211"/>
    </source>
</evidence>
<feature type="transmembrane region" description="Helical" evidence="17">
    <location>
        <begin position="20"/>
        <end position="38"/>
    </location>
</feature>
<proteinExistence type="inferred from homology"/>
<dbReference type="STRING" id="197479.BFW38_08170"/>
<comment type="caution">
    <text evidence="18">The sequence shown here is derived from an EMBL/GenBank/DDBJ whole genome shotgun (WGS) entry which is preliminary data.</text>
</comment>
<comment type="similarity">
    <text evidence="2">Belongs to the cytochrome c oxidase bacterial subunit 4 family.</text>
</comment>
<keyword evidence="9 17" id="KW-1133">Transmembrane helix</keyword>
<evidence type="ECO:0000313" key="19">
    <source>
        <dbReference type="Proteomes" id="UP000094291"/>
    </source>
</evidence>
<gene>
    <name evidence="18" type="ORF">BFW38_08170</name>
</gene>
<keyword evidence="6" id="KW-1003">Cell membrane</keyword>
<evidence type="ECO:0000256" key="12">
    <source>
        <dbReference type="ARBA" id="ARBA00025694"/>
    </source>
</evidence>
<feature type="transmembrane region" description="Helical" evidence="17">
    <location>
        <begin position="45"/>
        <end position="67"/>
    </location>
</feature>
<dbReference type="RefSeq" id="WP_068997945.1">
    <property type="nucleotide sequence ID" value="NZ_MDTQ01000001.1"/>
</dbReference>
<evidence type="ECO:0000256" key="7">
    <source>
        <dbReference type="ARBA" id="ARBA00022692"/>
    </source>
</evidence>
<comment type="function">
    <text evidence="12">Cytochrome bo(3) ubiquinol terminal oxidase is the component of the aerobic respiratory chain of E.coli that predominates when cells are grown at high aeration. Has proton pump activity across the membrane in addition to electron transfer, pumping 2 protons/electron.</text>
</comment>
<evidence type="ECO:0000256" key="11">
    <source>
        <dbReference type="ARBA" id="ARBA00023136"/>
    </source>
</evidence>
<evidence type="ECO:0000256" key="4">
    <source>
        <dbReference type="ARBA" id="ARBA00014689"/>
    </source>
</evidence>
<dbReference type="Pfam" id="PF03626">
    <property type="entry name" value="COX4_pro"/>
    <property type="match status" value="1"/>
</dbReference>
<dbReference type="InterPro" id="IPR005171">
    <property type="entry name" value="Cyt_c_oxidase_su4_prok"/>
</dbReference>
<feature type="transmembrane region" description="Helical" evidence="17">
    <location>
        <begin position="79"/>
        <end position="101"/>
    </location>
</feature>
<dbReference type="PANTHER" id="PTHR36835:SF1">
    <property type="entry name" value="CYTOCHROME BO(3) UBIQUINOL OXIDASE SUBUNIT 4"/>
    <property type="match status" value="1"/>
</dbReference>
<dbReference type="Proteomes" id="UP000094291">
    <property type="component" value="Unassembled WGS sequence"/>
</dbReference>
<evidence type="ECO:0000256" key="13">
    <source>
        <dbReference type="ARBA" id="ARBA00030071"/>
    </source>
</evidence>
<comment type="subcellular location">
    <subcellularLocation>
        <location evidence="1">Cell membrane</location>
        <topology evidence="1">Multi-pass membrane protein</topology>
    </subcellularLocation>
</comment>
<dbReference type="GO" id="GO:0005886">
    <property type="term" value="C:plasma membrane"/>
    <property type="evidence" value="ECO:0007669"/>
    <property type="project" value="UniProtKB-SubCell"/>
</dbReference>
<evidence type="ECO:0000256" key="9">
    <source>
        <dbReference type="ARBA" id="ARBA00022989"/>
    </source>
</evidence>
<evidence type="ECO:0000256" key="6">
    <source>
        <dbReference type="ARBA" id="ARBA00022475"/>
    </source>
</evidence>
<dbReference type="GO" id="GO:0009319">
    <property type="term" value="C:cytochrome o ubiquinol oxidase complex"/>
    <property type="evidence" value="ECO:0007669"/>
    <property type="project" value="TreeGrafter"/>
</dbReference>
<dbReference type="PANTHER" id="PTHR36835">
    <property type="entry name" value="CYTOCHROME BO(3) UBIQUINOL OXIDASE SUBUNIT 4"/>
    <property type="match status" value="1"/>
</dbReference>
<reference evidence="18 19" key="1">
    <citation type="submission" date="2016-08" db="EMBL/GenBank/DDBJ databases">
        <authorList>
            <person name="Seilhamer J.J."/>
        </authorList>
    </citation>
    <scope>NUCLEOTIDE SEQUENCE [LARGE SCALE GENOMIC DNA]</scope>
    <source>
        <strain evidence="18 19">PH27A</strain>
    </source>
</reference>
<dbReference type="GO" id="GO:0015990">
    <property type="term" value="P:electron transport coupled proton transport"/>
    <property type="evidence" value="ECO:0007669"/>
    <property type="project" value="InterPro"/>
</dbReference>